<dbReference type="Pfam" id="PF01037">
    <property type="entry name" value="AsnC_trans_reg"/>
    <property type="match status" value="1"/>
</dbReference>
<dbReference type="GO" id="GO:0006355">
    <property type="term" value="P:regulation of DNA-templated transcription"/>
    <property type="evidence" value="ECO:0007669"/>
    <property type="project" value="UniProtKB-ARBA"/>
</dbReference>
<evidence type="ECO:0000256" key="2">
    <source>
        <dbReference type="ARBA" id="ARBA00023125"/>
    </source>
</evidence>
<dbReference type="Pfam" id="PF13412">
    <property type="entry name" value="HTH_24"/>
    <property type="match status" value="1"/>
</dbReference>
<reference evidence="5" key="1">
    <citation type="submission" date="2022-01" db="EMBL/GenBank/DDBJ databases">
        <title>Whole genome-based taxonomy of the Shewanellaceae.</title>
        <authorList>
            <person name="Martin-Rodriguez A.J."/>
        </authorList>
    </citation>
    <scope>NUCLEOTIDE SEQUENCE</scope>
    <source>
        <strain evidence="5">KCTC 23973</strain>
    </source>
</reference>
<evidence type="ECO:0000259" key="4">
    <source>
        <dbReference type="PROSITE" id="PS50956"/>
    </source>
</evidence>
<dbReference type="PANTHER" id="PTHR30154">
    <property type="entry name" value="LEUCINE-RESPONSIVE REGULATORY PROTEIN"/>
    <property type="match status" value="1"/>
</dbReference>
<dbReference type="RefSeq" id="WP_248949173.1">
    <property type="nucleotide sequence ID" value="NZ_JAKILB010000003.1"/>
</dbReference>
<evidence type="ECO:0000256" key="1">
    <source>
        <dbReference type="ARBA" id="ARBA00023015"/>
    </source>
</evidence>
<dbReference type="Gene3D" id="1.10.10.10">
    <property type="entry name" value="Winged helix-like DNA-binding domain superfamily/Winged helix DNA-binding domain"/>
    <property type="match status" value="1"/>
</dbReference>
<dbReference type="InterPro" id="IPR019888">
    <property type="entry name" value="Tscrpt_reg_AsnC-like"/>
</dbReference>
<dbReference type="InterPro" id="IPR011991">
    <property type="entry name" value="ArsR-like_HTH"/>
</dbReference>
<dbReference type="InterPro" id="IPR019887">
    <property type="entry name" value="Tscrpt_reg_AsnC/Lrp_C"/>
</dbReference>
<dbReference type="SUPFAM" id="SSF54909">
    <property type="entry name" value="Dimeric alpha+beta barrel"/>
    <property type="match status" value="1"/>
</dbReference>
<dbReference type="InterPro" id="IPR036388">
    <property type="entry name" value="WH-like_DNA-bd_sf"/>
</dbReference>
<dbReference type="EMBL" id="JAKILB010000003">
    <property type="protein sequence ID" value="MCL1138076.1"/>
    <property type="molecule type" value="Genomic_DNA"/>
</dbReference>
<dbReference type="SUPFAM" id="SSF46785">
    <property type="entry name" value="Winged helix' DNA-binding domain"/>
    <property type="match status" value="1"/>
</dbReference>
<dbReference type="Proteomes" id="UP001139293">
    <property type="component" value="Unassembled WGS sequence"/>
</dbReference>
<comment type="caution">
    <text evidence="5">The sequence shown here is derived from an EMBL/GenBank/DDBJ whole genome shotgun (WGS) entry which is preliminary data.</text>
</comment>
<evidence type="ECO:0000313" key="6">
    <source>
        <dbReference type="Proteomes" id="UP001139293"/>
    </source>
</evidence>
<dbReference type="AlphaFoldDB" id="A0A9X2CFP4"/>
<keyword evidence="3" id="KW-0804">Transcription</keyword>
<dbReference type="InterPro" id="IPR000485">
    <property type="entry name" value="AsnC-type_HTH_dom"/>
</dbReference>
<dbReference type="SMART" id="SM00344">
    <property type="entry name" value="HTH_ASNC"/>
    <property type="match status" value="1"/>
</dbReference>
<evidence type="ECO:0000256" key="3">
    <source>
        <dbReference type="ARBA" id="ARBA00023163"/>
    </source>
</evidence>
<protein>
    <submittedName>
        <fullName evidence="5">Lrp/AsnC family transcriptional regulator</fullName>
    </submittedName>
</protein>
<dbReference type="PROSITE" id="PS50956">
    <property type="entry name" value="HTH_ASNC_2"/>
    <property type="match status" value="1"/>
</dbReference>
<dbReference type="GO" id="GO:0005829">
    <property type="term" value="C:cytosol"/>
    <property type="evidence" value="ECO:0007669"/>
    <property type="project" value="TreeGrafter"/>
</dbReference>
<organism evidence="5 6">
    <name type="scientific">Shewanella pneumatophori</name>
    <dbReference type="NCBI Taxonomy" id="314092"/>
    <lineage>
        <taxon>Bacteria</taxon>
        <taxon>Pseudomonadati</taxon>
        <taxon>Pseudomonadota</taxon>
        <taxon>Gammaproteobacteria</taxon>
        <taxon>Alteromonadales</taxon>
        <taxon>Shewanellaceae</taxon>
        <taxon>Shewanella</taxon>
    </lineage>
</organism>
<dbReference type="InterPro" id="IPR019885">
    <property type="entry name" value="Tscrpt_reg_HTH_AsnC-type_CS"/>
</dbReference>
<accession>A0A9X2CFP4</accession>
<dbReference type="GO" id="GO:0043565">
    <property type="term" value="F:sequence-specific DNA binding"/>
    <property type="evidence" value="ECO:0007669"/>
    <property type="project" value="InterPro"/>
</dbReference>
<name>A0A9X2CFP4_9GAMM</name>
<dbReference type="PROSITE" id="PS00519">
    <property type="entry name" value="HTH_ASNC_1"/>
    <property type="match status" value="1"/>
</dbReference>
<proteinExistence type="predicted"/>
<dbReference type="CDD" id="cd00090">
    <property type="entry name" value="HTH_ARSR"/>
    <property type="match status" value="1"/>
</dbReference>
<dbReference type="Gene3D" id="3.30.70.920">
    <property type="match status" value="1"/>
</dbReference>
<keyword evidence="2" id="KW-0238">DNA-binding</keyword>
<sequence length="153" mass="17037">MDNKDRNILAILQRQGRIAISELAAKLNMSDTPCLRRVRKLEQSGVISGYAAQIDPKEVGLNVVVYAFVRLKENSDQHAILFEESMENLEQVMECSVVTGAHDYLLKIVASDLLSYESFVKKSLGSLNCIAGIESTVVLKQNFSRNILPLQPL</sequence>
<keyword evidence="6" id="KW-1185">Reference proteome</keyword>
<dbReference type="GO" id="GO:0043200">
    <property type="term" value="P:response to amino acid"/>
    <property type="evidence" value="ECO:0007669"/>
    <property type="project" value="TreeGrafter"/>
</dbReference>
<feature type="domain" description="HTH asnC-type" evidence="4">
    <location>
        <begin position="1"/>
        <end position="62"/>
    </location>
</feature>
<dbReference type="PANTHER" id="PTHR30154:SF34">
    <property type="entry name" value="TRANSCRIPTIONAL REGULATOR AZLB"/>
    <property type="match status" value="1"/>
</dbReference>
<evidence type="ECO:0000313" key="5">
    <source>
        <dbReference type="EMBL" id="MCL1138076.1"/>
    </source>
</evidence>
<dbReference type="PRINTS" id="PR00033">
    <property type="entry name" value="HTHASNC"/>
</dbReference>
<dbReference type="InterPro" id="IPR036390">
    <property type="entry name" value="WH_DNA-bd_sf"/>
</dbReference>
<keyword evidence="1" id="KW-0805">Transcription regulation</keyword>
<gene>
    <name evidence="5" type="ORF">L2740_05885</name>
</gene>
<dbReference type="InterPro" id="IPR011008">
    <property type="entry name" value="Dimeric_a/b-barrel"/>
</dbReference>